<dbReference type="EMBL" id="JAVREK010000003">
    <property type="protein sequence ID" value="MDT0301322.1"/>
    <property type="molecule type" value="Genomic_DNA"/>
</dbReference>
<feature type="compositionally biased region" description="Pro residues" evidence="1">
    <location>
        <begin position="232"/>
        <end position="251"/>
    </location>
</feature>
<dbReference type="Pfam" id="PF14333">
    <property type="entry name" value="DUF4389"/>
    <property type="match status" value="2"/>
</dbReference>
<dbReference type="Proteomes" id="UP001183226">
    <property type="component" value="Unassembled WGS sequence"/>
</dbReference>
<feature type="region of interest" description="Disordered" evidence="1">
    <location>
        <begin position="215"/>
        <end position="251"/>
    </location>
</feature>
<keyword evidence="2" id="KW-1133">Transmembrane helix</keyword>
<feature type="transmembrane region" description="Helical" evidence="2">
    <location>
        <begin position="125"/>
        <end position="145"/>
    </location>
</feature>
<comment type="caution">
    <text evidence="3">The sequence shown here is derived from an EMBL/GenBank/DDBJ whole genome shotgun (WGS) entry which is preliminary data.</text>
</comment>
<dbReference type="RefSeq" id="WP_311543759.1">
    <property type="nucleotide sequence ID" value="NZ_JAVREK010000003.1"/>
</dbReference>
<accession>A0ABU2KPW4</accession>
<dbReference type="InterPro" id="IPR025498">
    <property type="entry name" value="DUF4389"/>
</dbReference>
<evidence type="ECO:0000256" key="2">
    <source>
        <dbReference type="SAM" id="Phobius"/>
    </source>
</evidence>
<protein>
    <submittedName>
        <fullName evidence="3">DUF4389 domain-containing protein</fullName>
    </submittedName>
</protein>
<proteinExistence type="predicted"/>
<reference evidence="4" key="1">
    <citation type="submission" date="2023-07" db="EMBL/GenBank/DDBJ databases">
        <title>30 novel species of actinomycetes from the DSMZ collection.</title>
        <authorList>
            <person name="Nouioui I."/>
        </authorList>
    </citation>
    <scope>NUCLEOTIDE SEQUENCE [LARGE SCALE GENOMIC DNA]</scope>
    <source>
        <strain evidence="4">DSM 45055</strain>
    </source>
</reference>
<sequence>MSVADTYPVHVQARLDEPLSRWLWLVKWLLVLPHLVVLAVLWLVVVVLTVVAFVAILITGRYPRALFDFDVGVLRWSWRVHYYAYGALGTDRYPPFTLADVPDYPARLHIDYPAQLSRGLVLVKWWLLAIPQYLVVAVFLSGAVYLTTGSGDETRNWGGIGLIGLLVLFAALSLAVRGRYPRSIFDFVLGMDRWVLRVAAYAWLMTDRYPPFRMDMGPNDPAGPVGADDSAPAPPQGGEPEPAPAPTPTRR</sequence>
<gene>
    <name evidence="3" type="ORF">RM446_04255</name>
</gene>
<organism evidence="3 4">
    <name type="scientific">Streptomonospora wellingtoniae</name>
    <dbReference type="NCBI Taxonomy" id="3075544"/>
    <lineage>
        <taxon>Bacteria</taxon>
        <taxon>Bacillati</taxon>
        <taxon>Actinomycetota</taxon>
        <taxon>Actinomycetes</taxon>
        <taxon>Streptosporangiales</taxon>
        <taxon>Nocardiopsidaceae</taxon>
        <taxon>Streptomonospora</taxon>
    </lineage>
</organism>
<evidence type="ECO:0000256" key="1">
    <source>
        <dbReference type="SAM" id="MobiDB-lite"/>
    </source>
</evidence>
<name>A0ABU2KPW4_9ACTN</name>
<keyword evidence="2" id="KW-0812">Transmembrane</keyword>
<keyword evidence="2" id="KW-0472">Membrane</keyword>
<keyword evidence="4" id="KW-1185">Reference proteome</keyword>
<evidence type="ECO:0000313" key="4">
    <source>
        <dbReference type="Proteomes" id="UP001183226"/>
    </source>
</evidence>
<feature type="transmembrane region" description="Helical" evidence="2">
    <location>
        <begin position="157"/>
        <end position="176"/>
    </location>
</feature>
<feature type="transmembrane region" description="Helical" evidence="2">
    <location>
        <begin position="28"/>
        <end position="58"/>
    </location>
</feature>
<evidence type="ECO:0000313" key="3">
    <source>
        <dbReference type="EMBL" id="MDT0301322.1"/>
    </source>
</evidence>